<evidence type="ECO:0000256" key="1">
    <source>
        <dbReference type="SAM" id="MobiDB-lite"/>
    </source>
</evidence>
<feature type="region of interest" description="Disordered" evidence="1">
    <location>
        <begin position="77"/>
        <end position="136"/>
    </location>
</feature>
<reference evidence="3 4" key="1">
    <citation type="submission" date="2016-06" db="EMBL/GenBank/DDBJ databases">
        <authorList>
            <person name="Kjaerup R.B."/>
            <person name="Dalgaard T.S."/>
            <person name="Juul-Madsen H.R."/>
        </authorList>
    </citation>
    <scope>NUCLEOTIDE SEQUENCE [LARGE SCALE GENOMIC DNA]</scope>
    <source>
        <strain evidence="3 4">Pb300</strain>
    </source>
</reference>
<evidence type="ECO:0000256" key="2">
    <source>
        <dbReference type="SAM" id="Phobius"/>
    </source>
</evidence>
<protein>
    <submittedName>
        <fullName evidence="3">Uncharacterized protein</fullName>
    </submittedName>
</protein>
<proteinExistence type="predicted"/>
<organism evidence="3 4">
    <name type="scientific">Paracoccidioides brasiliensis</name>
    <dbReference type="NCBI Taxonomy" id="121759"/>
    <lineage>
        <taxon>Eukaryota</taxon>
        <taxon>Fungi</taxon>
        <taxon>Dikarya</taxon>
        <taxon>Ascomycota</taxon>
        <taxon>Pezizomycotina</taxon>
        <taxon>Eurotiomycetes</taxon>
        <taxon>Eurotiomycetidae</taxon>
        <taxon>Onygenales</taxon>
        <taxon>Ajellomycetaceae</taxon>
        <taxon>Paracoccidioides</taxon>
    </lineage>
</organism>
<keyword evidence="2" id="KW-1133">Transmembrane helix</keyword>
<keyword evidence="2" id="KW-0472">Membrane</keyword>
<dbReference type="VEuPathDB" id="FungiDB:PADG_01102"/>
<name>A0A1D2J7H4_PARBR</name>
<dbReference type="EMBL" id="LZYO01000348">
    <property type="protein sequence ID" value="ODH15482.1"/>
    <property type="molecule type" value="Genomic_DNA"/>
</dbReference>
<dbReference type="AlphaFoldDB" id="A0A1D2J7H4"/>
<sequence>MNDYPGPRSSAKPGDVEPIPYMPVPSMARELGIMFGFIALSLVTMLLYSYFWQAAQKRINAKEANRREALAVQERLRRAEKEQQQDLEGGDGYDEIGRGTELSVSGAVGERPDRSTRNGTSENGFGFGDTTEGLIV</sequence>
<feature type="transmembrane region" description="Helical" evidence="2">
    <location>
        <begin position="31"/>
        <end position="52"/>
    </location>
</feature>
<gene>
    <name evidence="3" type="ORF">ACO22_06446</name>
</gene>
<accession>A0A1D2J7H4</accession>
<evidence type="ECO:0000313" key="4">
    <source>
        <dbReference type="Proteomes" id="UP000242814"/>
    </source>
</evidence>
<evidence type="ECO:0000313" key="3">
    <source>
        <dbReference type="EMBL" id="ODH15482.1"/>
    </source>
</evidence>
<keyword evidence="2" id="KW-0812">Transmembrane</keyword>
<dbReference type="Proteomes" id="UP000242814">
    <property type="component" value="Unassembled WGS sequence"/>
</dbReference>
<dbReference type="VEuPathDB" id="FungiDB:PABG_02661"/>
<comment type="caution">
    <text evidence="3">The sequence shown here is derived from an EMBL/GenBank/DDBJ whole genome shotgun (WGS) entry which is preliminary data.</text>
</comment>